<dbReference type="NCBIfam" id="TIGR04272">
    <property type="entry name" value="cxxc_cxxc_Mbark"/>
    <property type="match status" value="1"/>
</dbReference>
<evidence type="ECO:0000313" key="4">
    <source>
        <dbReference type="Proteomes" id="UP000177011"/>
    </source>
</evidence>
<feature type="compositionally biased region" description="Basic and acidic residues" evidence="1">
    <location>
        <begin position="44"/>
        <end position="53"/>
    </location>
</feature>
<feature type="domain" description="CxxC-x17-CxxC" evidence="2">
    <location>
        <begin position="3"/>
        <end position="36"/>
    </location>
</feature>
<dbReference type="AlphaFoldDB" id="A0A1F8DXP7"/>
<name>A0A1F8DXP7_9BACT</name>
<organism evidence="3 4">
    <name type="scientific">Candidatus Wolfebacteria bacterium RIFCSPLOWO2_01_FULL_47_17b</name>
    <dbReference type="NCBI Taxonomy" id="1802558"/>
    <lineage>
        <taxon>Bacteria</taxon>
        <taxon>Candidatus Wolfeibacteriota</taxon>
    </lineage>
</organism>
<dbReference type="EMBL" id="MGIS01000021">
    <property type="protein sequence ID" value="OGM92555.1"/>
    <property type="molecule type" value="Genomic_DNA"/>
</dbReference>
<feature type="region of interest" description="Disordered" evidence="1">
    <location>
        <begin position="37"/>
        <end position="73"/>
    </location>
</feature>
<gene>
    <name evidence="3" type="ORF">A2935_00050</name>
</gene>
<feature type="compositionally biased region" description="Basic residues" evidence="1">
    <location>
        <begin position="110"/>
        <end position="122"/>
    </location>
</feature>
<proteinExistence type="predicted"/>
<dbReference type="Proteomes" id="UP000177011">
    <property type="component" value="Unassembled WGS sequence"/>
</dbReference>
<reference evidence="3 4" key="1">
    <citation type="journal article" date="2016" name="Nat. Commun.">
        <title>Thousands of microbial genomes shed light on interconnected biogeochemical processes in an aquifer system.</title>
        <authorList>
            <person name="Anantharaman K."/>
            <person name="Brown C.T."/>
            <person name="Hug L.A."/>
            <person name="Sharon I."/>
            <person name="Castelle C.J."/>
            <person name="Probst A.J."/>
            <person name="Thomas B.C."/>
            <person name="Singh A."/>
            <person name="Wilkins M.J."/>
            <person name="Karaoz U."/>
            <person name="Brodie E.L."/>
            <person name="Williams K.H."/>
            <person name="Hubbard S.S."/>
            <person name="Banfield J.F."/>
        </authorList>
    </citation>
    <scope>NUCLEOTIDE SEQUENCE [LARGE SCALE GENOMIC DNA]</scope>
</reference>
<sequence>MVMHQAVCSNCGRSCEVPFRPTGDKPVYCRECFAAKGGASNGDRFGKKDRRDFAPSAPSRASSQGGGGNDELKKQLESVNAKLERLISAVQAIASVKGPAKAAAPEKVAAKKTAKKAKKISD</sequence>
<protein>
    <recommendedName>
        <fullName evidence="2">CxxC-x17-CxxC domain-containing protein</fullName>
    </recommendedName>
</protein>
<accession>A0A1F8DXP7</accession>
<feature type="region of interest" description="Disordered" evidence="1">
    <location>
        <begin position="100"/>
        <end position="122"/>
    </location>
</feature>
<dbReference type="InterPro" id="IPR026363">
    <property type="entry name" value="CxxC-x17-CxxC_dom"/>
</dbReference>
<evidence type="ECO:0000259" key="2">
    <source>
        <dbReference type="Pfam" id="PF23477"/>
    </source>
</evidence>
<dbReference type="Pfam" id="PF23477">
    <property type="entry name" value="zf_Tbcl_2"/>
    <property type="match status" value="1"/>
</dbReference>
<evidence type="ECO:0000313" key="3">
    <source>
        <dbReference type="EMBL" id="OGM92555.1"/>
    </source>
</evidence>
<evidence type="ECO:0000256" key="1">
    <source>
        <dbReference type="SAM" id="MobiDB-lite"/>
    </source>
</evidence>
<comment type="caution">
    <text evidence="3">The sequence shown here is derived from an EMBL/GenBank/DDBJ whole genome shotgun (WGS) entry which is preliminary data.</text>
</comment>